<keyword evidence="4" id="KW-1185">Reference proteome</keyword>
<evidence type="ECO:0000313" key="4">
    <source>
        <dbReference type="Proteomes" id="UP000436088"/>
    </source>
</evidence>
<name>A0A6A2ZC33_HIBSY</name>
<feature type="domain" description="Non-haem dioxygenase N-terminal" evidence="1">
    <location>
        <begin position="56"/>
        <end position="100"/>
    </location>
</feature>
<accession>A0A6A2ZC33</accession>
<dbReference type="PANTHER" id="PTHR46578">
    <property type="entry name" value="ARM-REPEAT/TETRATRICOPEPTIDE REPEAT (TPR)-LIKE PROTEIN"/>
    <property type="match status" value="1"/>
</dbReference>
<dbReference type="InterPro" id="IPR026992">
    <property type="entry name" value="DIOX_N"/>
</dbReference>
<dbReference type="AlphaFoldDB" id="A0A6A2ZC33"/>
<reference evidence="3" key="1">
    <citation type="submission" date="2019-09" db="EMBL/GenBank/DDBJ databases">
        <title>Draft genome information of white flower Hibiscus syriacus.</title>
        <authorList>
            <person name="Kim Y.-M."/>
        </authorList>
    </citation>
    <scope>NUCLEOTIDE SEQUENCE [LARGE SCALE GENOMIC DNA]</scope>
    <source>
        <strain evidence="3">YM2019G1</strain>
    </source>
</reference>
<feature type="domain" description="ARM repeat N-terminal plant" evidence="2">
    <location>
        <begin position="7"/>
        <end position="48"/>
    </location>
</feature>
<dbReference type="Pfam" id="PF14226">
    <property type="entry name" value="DIOX_N"/>
    <property type="match status" value="1"/>
</dbReference>
<organism evidence="3 4">
    <name type="scientific">Hibiscus syriacus</name>
    <name type="common">Rose of Sharon</name>
    <dbReference type="NCBI Taxonomy" id="106335"/>
    <lineage>
        <taxon>Eukaryota</taxon>
        <taxon>Viridiplantae</taxon>
        <taxon>Streptophyta</taxon>
        <taxon>Embryophyta</taxon>
        <taxon>Tracheophyta</taxon>
        <taxon>Spermatophyta</taxon>
        <taxon>Magnoliopsida</taxon>
        <taxon>eudicotyledons</taxon>
        <taxon>Gunneridae</taxon>
        <taxon>Pentapetalae</taxon>
        <taxon>rosids</taxon>
        <taxon>malvids</taxon>
        <taxon>Malvales</taxon>
        <taxon>Malvaceae</taxon>
        <taxon>Malvoideae</taxon>
        <taxon>Hibiscus</taxon>
    </lineage>
</organism>
<dbReference type="PANTHER" id="PTHR46578:SF2">
    <property type="entry name" value="ARM-REPEAT_TETRATRICOPEPTIDE REPEAT (TPR)-LIKE PROTEIN"/>
    <property type="match status" value="1"/>
</dbReference>
<dbReference type="InterPro" id="IPR058868">
    <property type="entry name" value="ARM_7"/>
</dbReference>
<evidence type="ECO:0000313" key="3">
    <source>
        <dbReference type="EMBL" id="KAE8689050.1"/>
    </source>
</evidence>
<dbReference type="SUPFAM" id="SSF51197">
    <property type="entry name" value="Clavaminate synthase-like"/>
    <property type="match status" value="1"/>
</dbReference>
<gene>
    <name evidence="3" type="ORF">F3Y22_tig00110945pilonHSYRG00344</name>
</gene>
<comment type="caution">
    <text evidence="3">The sequence shown here is derived from an EMBL/GenBank/DDBJ whole genome shotgun (WGS) entry which is preliminary data.</text>
</comment>
<dbReference type="Pfam" id="PF26524">
    <property type="entry name" value="ARM_7"/>
    <property type="match status" value="1"/>
</dbReference>
<sequence length="105" mass="11914">MTWKSLQTTVHAGIIPPLVELLRGRLSWAEQRVAVRARALRHLATYSRRRRRRHAVGHGMSSSFIDQVRGVAKPFFGFPQEEKLKCSRAADGAEDYGRDVVVSKK</sequence>
<evidence type="ECO:0000259" key="2">
    <source>
        <dbReference type="Pfam" id="PF26524"/>
    </source>
</evidence>
<dbReference type="EMBL" id="VEPZ02001175">
    <property type="protein sequence ID" value="KAE8689050.1"/>
    <property type="molecule type" value="Genomic_DNA"/>
</dbReference>
<dbReference type="Proteomes" id="UP000436088">
    <property type="component" value="Unassembled WGS sequence"/>
</dbReference>
<evidence type="ECO:0000259" key="1">
    <source>
        <dbReference type="Pfam" id="PF14226"/>
    </source>
</evidence>
<proteinExistence type="predicted"/>
<protein>
    <submittedName>
        <fullName evidence="3">Uncharacterized protein</fullName>
    </submittedName>
</protein>